<comment type="caution">
    <text evidence="1">The sequence shown here is derived from an EMBL/GenBank/DDBJ whole genome shotgun (WGS) entry which is preliminary data.</text>
</comment>
<gene>
    <name evidence="1" type="ORF">NCTC13063_01590</name>
</gene>
<protein>
    <submittedName>
        <fullName evidence="1">Lipid A 3-O-deacylase (PagL)</fullName>
    </submittedName>
</protein>
<evidence type="ECO:0000313" key="2">
    <source>
        <dbReference type="Proteomes" id="UP000255283"/>
    </source>
</evidence>
<sequence>MLERNILLVFATVATFCMRAAEADSLSRWGVEVSAGPSRALAPDRYCSMFLQNRHADTYDIRFHFTSLPQDSDAFAQDYHYPTLGVGLKFNRTDVTMHRSAAPDWGMAEPVDYHSRLGNQWALYGSFIRPLWRWRRLMADYSLNFGVAYSHLKYSKADNIDNELIGSRWLFYCNFGLHATWRVARDWGLKGGAEFYHFSNGTLNRPNKGANFFSPIVGFVYMPCYEQVYAHRHRPFAAPFHRYWYLDFAVGIGAKVPDEDWQLTQFGTPSTSPDYRRGRFCVYAAYSLQASLMRRYARRWASGAGLDVFYGTYSGHVASLDAAAGRQLSHSPWSMGLAARHEVYYHQLSLSLSLGAYVYRRMGHGAKLVEKPYYERLGIHYTFRRFNDLRVGVNIKAHLTKADFSEVVVGIPVRL</sequence>
<proteinExistence type="predicted"/>
<name>A0AAQ1ZJN0_9BACT</name>
<organism evidence="1 2">
    <name type="scientific">Segatella buccae</name>
    <dbReference type="NCBI Taxonomy" id="28126"/>
    <lineage>
        <taxon>Bacteria</taxon>
        <taxon>Pseudomonadati</taxon>
        <taxon>Bacteroidota</taxon>
        <taxon>Bacteroidia</taxon>
        <taxon>Bacteroidales</taxon>
        <taxon>Prevotellaceae</taxon>
        <taxon>Segatella</taxon>
    </lineage>
</organism>
<dbReference type="RefSeq" id="WP_115153780.1">
    <property type="nucleotide sequence ID" value="NZ_DBFWLE010000016.1"/>
</dbReference>
<reference evidence="1 2" key="1">
    <citation type="submission" date="2018-06" db="EMBL/GenBank/DDBJ databases">
        <authorList>
            <consortium name="Pathogen Informatics"/>
            <person name="Doyle S."/>
        </authorList>
    </citation>
    <scope>NUCLEOTIDE SEQUENCE [LARGE SCALE GENOMIC DNA]</scope>
    <source>
        <strain evidence="1 2">NCTC13063</strain>
    </source>
</reference>
<dbReference type="Pfam" id="PF09411">
    <property type="entry name" value="PagL"/>
    <property type="match status" value="1"/>
</dbReference>
<evidence type="ECO:0000313" key="1">
    <source>
        <dbReference type="EMBL" id="SUB80307.1"/>
    </source>
</evidence>
<accession>A0AAQ1ZJN0</accession>
<dbReference type="EMBL" id="UGTJ01000001">
    <property type="protein sequence ID" value="SUB80307.1"/>
    <property type="molecule type" value="Genomic_DNA"/>
</dbReference>
<dbReference type="Proteomes" id="UP000255283">
    <property type="component" value="Unassembled WGS sequence"/>
</dbReference>
<dbReference type="InterPro" id="IPR018550">
    <property type="entry name" value="Lipid-A_deacylase-rel"/>
</dbReference>
<dbReference type="AlphaFoldDB" id="A0AAQ1ZJN0"/>
<dbReference type="Gene3D" id="2.40.160.20">
    <property type="match status" value="1"/>
</dbReference>